<dbReference type="InterPro" id="IPR050122">
    <property type="entry name" value="RTK"/>
</dbReference>
<dbReference type="GO" id="GO:0004714">
    <property type="term" value="F:transmembrane receptor protein tyrosine kinase activity"/>
    <property type="evidence" value="ECO:0007669"/>
    <property type="project" value="TreeGrafter"/>
</dbReference>
<keyword evidence="2" id="KW-0067">ATP-binding</keyword>
<dbReference type="PaxDb" id="8022-A0A060YM48"/>
<dbReference type="InterPro" id="IPR001245">
    <property type="entry name" value="Ser-Thr/Tyr_kinase_cat_dom"/>
</dbReference>
<keyword evidence="3" id="KW-0675">Receptor</keyword>
<dbReference type="PROSITE" id="PS00109">
    <property type="entry name" value="PROTEIN_KINASE_TYR"/>
    <property type="match status" value="1"/>
</dbReference>
<proteinExistence type="predicted"/>
<accession>A0A060YM48</accession>
<dbReference type="SMART" id="SM00219">
    <property type="entry name" value="TyrKc"/>
    <property type="match status" value="1"/>
</dbReference>
<dbReference type="PANTHER" id="PTHR24416">
    <property type="entry name" value="TYROSINE-PROTEIN KINASE RECEPTOR"/>
    <property type="match status" value="1"/>
</dbReference>
<dbReference type="InterPro" id="IPR000719">
    <property type="entry name" value="Prot_kinase_dom"/>
</dbReference>
<dbReference type="EMBL" id="FR914188">
    <property type="protein sequence ID" value="CDQ92958.1"/>
    <property type="molecule type" value="Genomic_DNA"/>
</dbReference>
<dbReference type="GO" id="GO:0005524">
    <property type="term" value="F:ATP binding"/>
    <property type="evidence" value="ECO:0007669"/>
    <property type="project" value="UniProtKB-KW"/>
</dbReference>
<dbReference type="GO" id="GO:0007169">
    <property type="term" value="P:cell surface receptor protein tyrosine kinase signaling pathway"/>
    <property type="evidence" value="ECO:0007669"/>
    <property type="project" value="TreeGrafter"/>
</dbReference>
<evidence type="ECO:0000256" key="1">
    <source>
        <dbReference type="ARBA" id="ARBA00022741"/>
    </source>
</evidence>
<evidence type="ECO:0000259" key="4">
    <source>
        <dbReference type="PROSITE" id="PS50011"/>
    </source>
</evidence>
<dbReference type="InterPro" id="IPR011009">
    <property type="entry name" value="Kinase-like_dom_sf"/>
</dbReference>
<sequence length="162" mass="18480">MEKFMSEAVAKMNLETQIHLTYSTISPLPYHSVPSVFQLGKYLEENKHKLTNITLVLFSLQICKALVYLEGINMVHRDIAVRNVLVATADCVRLGDFGLSRHIEDEEYYKASVSRLPIKWMAPESINFRRFTAASDVWMFGKSVDMFWGILCSCSISVCVCM</sequence>
<dbReference type="SUPFAM" id="SSF56112">
    <property type="entry name" value="Protein kinase-like (PK-like)"/>
    <property type="match status" value="1"/>
</dbReference>
<dbReference type="Gene3D" id="1.10.510.10">
    <property type="entry name" value="Transferase(Phosphotransferase) domain 1"/>
    <property type="match status" value="1"/>
</dbReference>
<feature type="domain" description="Protein kinase" evidence="4">
    <location>
        <begin position="1"/>
        <end position="162"/>
    </location>
</feature>
<reference evidence="5" key="2">
    <citation type="submission" date="2014-03" db="EMBL/GenBank/DDBJ databases">
        <authorList>
            <person name="Genoscope - CEA"/>
        </authorList>
    </citation>
    <scope>NUCLEOTIDE SEQUENCE</scope>
</reference>
<dbReference type="GO" id="GO:0005886">
    <property type="term" value="C:plasma membrane"/>
    <property type="evidence" value="ECO:0007669"/>
    <property type="project" value="TreeGrafter"/>
</dbReference>
<organism evidence="5 6">
    <name type="scientific">Oncorhynchus mykiss</name>
    <name type="common">Rainbow trout</name>
    <name type="synonym">Salmo gairdneri</name>
    <dbReference type="NCBI Taxonomy" id="8022"/>
    <lineage>
        <taxon>Eukaryota</taxon>
        <taxon>Metazoa</taxon>
        <taxon>Chordata</taxon>
        <taxon>Craniata</taxon>
        <taxon>Vertebrata</taxon>
        <taxon>Euteleostomi</taxon>
        <taxon>Actinopterygii</taxon>
        <taxon>Neopterygii</taxon>
        <taxon>Teleostei</taxon>
        <taxon>Protacanthopterygii</taxon>
        <taxon>Salmoniformes</taxon>
        <taxon>Salmonidae</taxon>
        <taxon>Salmoninae</taxon>
        <taxon>Oncorhynchus</taxon>
    </lineage>
</organism>
<dbReference type="Pfam" id="PF07714">
    <property type="entry name" value="PK_Tyr_Ser-Thr"/>
    <property type="match status" value="1"/>
</dbReference>
<gene>
    <name evidence="5" type="ORF">GSONMT00004868001</name>
</gene>
<keyword evidence="1" id="KW-0547">Nucleotide-binding</keyword>
<evidence type="ECO:0000256" key="2">
    <source>
        <dbReference type="ARBA" id="ARBA00022840"/>
    </source>
</evidence>
<dbReference type="AlphaFoldDB" id="A0A060YM48"/>
<dbReference type="InterPro" id="IPR008266">
    <property type="entry name" value="Tyr_kinase_AS"/>
</dbReference>
<evidence type="ECO:0000256" key="3">
    <source>
        <dbReference type="ARBA" id="ARBA00023170"/>
    </source>
</evidence>
<evidence type="ECO:0000313" key="6">
    <source>
        <dbReference type="Proteomes" id="UP000193380"/>
    </source>
</evidence>
<dbReference type="PANTHER" id="PTHR24416:SF611">
    <property type="entry name" value="TYROSINE-PROTEIN KINASE TRANSMEMBRANE RECEPTOR ROR"/>
    <property type="match status" value="1"/>
</dbReference>
<dbReference type="STRING" id="8022.A0A060YM48"/>
<protein>
    <recommendedName>
        <fullName evidence="4">Protein kinase domain-containing protein</fullName>
    </recommendedName>
</protein>
<evidence type="ECO:0000313" key="5">
    <source>
        <dbReference type="EMBL" id="CDQ92958.1"/>
    </source>
</evidence>
<dbReference type="Proteomes" id="UP000193380">
    <property type="component" value="Unassembled WGS sequence"/>
</dbReference>
<name>A0A060YM48_ONCMY</name>
<dbReference type="GO" id="GO:0043235">
    <property type="term" value="C:receptor complex"/>
    <property type="evidence" value="ECO:0007669"/>
    <property type="project" value="TreeGrafter"/>
</dbReference>
<reference evidence="5" key="1">
    <citation type="journal article" date="2014" name="Nat. Commun.">
        <title>The rainbow trout genome provides novel insights into evolution after whole-genome duplication in vertebrates.</title>
        <authorList>
            <person name="Berthelot C."/>
            <person name="Brunet F."/>
            <person name="Chalopin D."/>
            <person name="Juanchich A."/>
            <person name="Bernard M."/>
            <person name="Noel B."/>
            <person name="Bento P."/>
            <person name="Da Silva C."/>
            <person name="Labadie K."/>
            <person name="Alberti A."/>
            <person name="Aury J.M."/>
            <person name="Louis A."/>
            <person name="Dehais P."/>
            <person name="Bardou P."/>
            <person name="Montfort J."/>
            <person name="Klopp C."/>
            <person name="Cabau C."/>
            <person name="Gaspin C."/>
            <person name="Thorgaard G.H."/>
            <person name="Boussaha M."/>
            <person name="Quillet E."/>
            <person name="Guyomard R."/>
            <person name="Galiana D."/>
            <person name="Bobe J."/>
            <person name="Volff J.N."/>
            <person name="Genet C."/>
            <person name="Wincker P."/>
            <person name="Jaillon O."/>
            <person name="Roest Crollius H."/>
            <person name="Guiguen Y."/>
        </authorList>
    </citation>
    <scope>NUCLEOTIDE SEQUENCE [LARGE SCALE GENOMIC DNA]</scope>
</reference>
<dbReference type="PROSITE" id="PS50011">
    <property type="entry name" value="PROTEIN_KINASE_DOM"/>
    <property type="match status" value="1"/>
</dbReference>
<dbReference type="InterPro" id="IPR020635">
    <property type="entry name" value="Tyr_kinase_cat_dom"/>
</dbReference>